<proteinExistence type="predicted"/>
<dbReference type="Proteomes" id="UP001163336">
    <property type="component" value="Chromosome"/>
</dbReference>
<dbReference type="EMBL" id="AP026966">
    <property type="protein sequence ID" value="BDT60307.1"/>
    <property type="molecule type" value="Genomic_DNA"/>
</dbReference>
<gene>
    <name evidence="1" type="ORF">MasN3_38010</name>
</gene>
<keyword evidence="2" id="KW-1185">Reference proteome</keyword>
<evidence type="ECO:0008006" key="3">
    <source>
        <dbReference type="Google" id="ProtNLM"/>
    </source>
</evidence>
<protein>
    <recommendedName>
        <fullName evidence="3">Rap1a immunity protein domain-containing protein</fullName>
    </recommendedName>
</protein>
<name>A0ABN6TDN1_9BURK</name>
<reference evidence="1" key="1">
    <citation type="submission" date="2022-11" db="EMBL/GenBank/DDBJ databases">
        <title>Isolation and characterization of PLA-degrading bacterium Massilia sp. from Antarctic soil.</title>
        <authorList>
            <person name="Sato K."/>
            <person name="Gomez-Fuentes C."/>
            <person name="Ahmad S.A."/>
            <person name="Zulkharnain A."/>
        </authorList>
    </citation>
    <scope>NUCLEOTIDE SEQUENCE</scope>
    <source>
        <strain evidence="1">N-3</strain>
    </source>
</reference>
<sequence length="161" mass="17202">MDVYPAEEEWRQGWEHLRRVESGHAQICDLTMKLAGLMLISVLTLPPGATQAPAADLPPVPPEDVAATQRVTPRLLVAALRPSPAQRSAGAWIPAFHQARGYIRAIKDATPGWCAPVLGAAEIDGMIVSHLARLLEEAPDKAGAVAAPVIAAALREHFPCK</sequence>
<evidence type="ECO:0000313" key="1">
    <source>
        <dbReference type="EMBL" id="BDT60307.1"/>
    </source>
</evidence>
<evidence type="ECO:0000313" key="2">
    <source>
        <dbReference type="Proteomes" id="UP001163336"/>
    </source>
</evidence>
<accession>A0ABN6TDN1</accession>
<dbReference type="Gene3D" id="1.10.890.40">
    <property type="match status" value="1"/>
</dbReference>
<organism evidence="1 2">
    <name type="scientific">Massilia varians</name>
    <dbReference type="NCBI Taxonomy" id="457921"/>
    <lineage>
        <taxon>Bacteria</taxon>
        <taxon>Pseudomonadati</taxon>
        <taxon>Pseudomonadota</taxon>
        <taxon>Betaproteobacteria</taxon>
        <taxon>Burkholderiales</taxon>
        <taxon>Oxalobacteraceae</taxon>
        <taxon>Telluria group</taxon>
        <taxon>Massilia</taxon>
    </lineage>
</organism>